<dbReference type="PANTHER" id="PTHR16056:SF2">
    <property type="entry name" value="TESTIS-EXPRESSED PROTEIN 10"/>
    <property type="match status" value="1"/>
</dbReference>
<reference evidence="2 3" key="1">
    <citation type="submission" date="2021-02" db="EMBL/GenBank/DDBJ databases">
        <title>Porcisia hertigi Genome sequencing and assembly.</title>
        <authorList>
            <person name="Almutairi H."/>
            <person name="Gatherer D."/>
        </authorList>
    </citation>
    <scope>NUCLEOTIDE SEQUENCE [LARGE SCALE GENOMIC DNA]</scope>
    <source>
        <strain evidence="2 3">C119</strain>
    </source>
</reference>
<dbReference type="KEGG" id="phet:94292140"/>
<dbReference type="GO" id="GO:0005634">
    <property type="term" value="C:nucleus"/>
    <property type="evidence" value="ECO:0007669"/>
    <property type="project" value="TreeGrafter"/>
</dbReference>
<protein>
    <submittedName>
        <fullName evidence="2">Uncharacterized protein</fullName>
    </submittedName>
</protein>
<comment type="caution">
    <text evidence="2">The sequence shown here is derived from an EMBL/GenBank/DDBJ whole genome shotgun (WGS) entry which is preliminary data.</text>
</comment>
<dbReference type="OrthoDB" id="273700at2759"/>
<evidence type="ECO:0000313" key="3">
    <source>
        <dbReference type="Proteomes" id="UP000674318"/>
    </source>
</evidence>
<feature type="region of interest" description="Disordered" evidence="1">
    <location>
        <begin position="708"/>
        <end position="734"/>
    </location>
</feature>
<feature type="region of interest" description="Disordered" evidence="1">
    <location>
        <begin position="63"/>
        <end position="85"/>
    </location>
</feature>
<evidence type="ECO:0000313" key="2">
    <source>
        <dbReference type="EMBL" id="KAG5509103.1"/>
    </source>
</evidence>
<dbReference type="EMBL" id="JAFJZO010000015">
    <property type="protein sequence ID" value="KAG5509103.1"/>
    <property type="molecule type" value="Genomic_DNA"/>
</dbReference>
<name>A0A836ITQ8_9TRYP</name>
<sequence>MVRTREKKPKGDSAFTTRKQKVGRKKLAPATATRAEVHARTLRLATSTAMSSAMAAPYVKDPATHPAASATAPADLSDNESRRKRPVISVQSFSELLSGTHHYKAAQRASAFATLTRLLRMQRDKEATALATALRHGSGTAGGVGPNAFDEYMRYAADGTARVLQRSLSSTSPAGLAGVSPLEKLKSFAAALEAVTDTNDDVRHEALQSLQVLVDYQWISPELDGSLAPTPSSSLGSTSTREAADLERCNMLLLNTQDRDGGCSRSALAPGITSVSTSVDRVQAILQAVHVALTHALKPVRYSGVELLSLLLQVAPPSLVRTAARAVCRHQTSYYYALPTVMSGSGLTMGNSAPPDTLTTSPASTATTTALEATRTRLATLLEEEEQWMLTLVRRVSSLVLRTKHMPVLPTLLSVFLGDAGSGAVGASARESITAALLRGSSLFDNDVTSHGVCVSGVSNAVDGNGDTFWRHPELVTSFFDDVASQWANYWKELMELRLELLRQDDKLSMASALAQSFAIVLVFLQQQQQRQQQQRLLCGNTFSQRSKADFFSRDHMHYIKVLFIDKMPVTMQELLLIPSARASTVASTPPAPAAAVTPPPKAIKARLELGMALVMVCVPLAGTDEGWRLMRDYFSIVFSLPCATALQPAPLRFPSVTLLEMSVRLFVQVMQLYPCAAPHLHPGGNLAVVPSRQATWLGDFSVSLTTTTRPGESGSNHRRARRDDGGGAARPSALSPTTLAFQKHSVVAERLLALFPAVLTTIIRHLAPRSDSLHAGTGDTASDDIAVVRVLLCAATVVEFFAALPDVILRRGGTAGRQGCGSKESTAAKQFEEGFALVPRLLFALRDQTQMQQRRPEAVKLARSQDGDSEGSRLGDAPVPRGDSAATPVVTRTGVLLAYNGIVDLLVQRFLRVLWFLGSSGHPLLHNRRTTSTSREVASASSTSVSPPASLADLLMKSITFLFGSAGTTGVLQRCSTRTVLLAHSTLFYLGGGRASSPTALASTADAANTVATGIERAPMVVAAETWADMLDVTEALRIGVHTEAC</sequence>
<dbReference type="PANTHER" id="PTHR16056">
    <property type="entry name" value="REGULATOR OF MICROTUBULE DYNAMICS PROTEIN"/>
    <property type="match status" value="1"/>
</dbReference>
<keyword evidence="3" id="KW-1185">Reference proteome</keyword>
<feature type="compositionally biased region" description="Basic and acidic residues" evidence="1">
    <location>
        <begin position="855"/>
        <end position="874"/>
    </location>
</feature>
<feature type="region of interest" description="Disordered" evidence="1">
    <location>
        <begin position="855"/>
        <end position="886"/>
    </location>
</feature>
<proteinExistence type="predicted"/>
<dbReference type="AlphaFoldDB" id="A0A836ITQ8"/>
<feature type="region of interest" description="Disordered" evidence="1">
    <location>
        <begin position="1"/>
        <end position="35"/>
    </location>
</feature>
<feature type="compositionally biased region" description="Low complexity" evidence="1">
    <location>
        <begin position="64"/>
        <end position="74"/>
    </location>
</feature>
<organism evidence="2 3">
    <name type="scientific">Porcisia hertigi</name>
    <dbReference type="NCBI Taxonomy" id="2761500"/>
    <lineage>
        <taxon>Eukaryota</taxon>
        <taxon>Discoba</taxon>
        <taxon>Euglenozoa</taxon>
        <taxon>Kinetoplastea</taxon>
        <taxon>Metakinetoplastina</taxon>
        <taxon>Trypanosomatida</taxon>
        <taxon>Trypanosomatidae</taxon>
        <taxon>Leishmaniinae</taxon>
        <taxon>Porcisia</taxon>
    </lineage>
</organism>
<evidence type="ECO:0000256" key="1">
    <source>
        <dbReference type="SAM" id="MobiDB-lite"/>
    </source>
</evidence>
<dbReference type="RefSeq" id="XP_067758410.1">
    <property type="nucleotide sequence ID" value="XM_067902063.1"/>
</dbReference>
<feature type="compositionally biased region" description="Basic residues" evidence="1">
    <location>
        <begin position="18"/>
        <end position="27"/>
    </location>
</feature>
<dbReference type="GeneID" id="94292140"/>
<accession>A0A836ITQ8</accession>
<gene>
    <name evidence="2" type="ORF">JKF63_06112</name>
</gene>
<dbReference type="Proteomes" id="UP000674318">
    <property type="component" value="Unassembled WGS sequence"/>
</dbReference>